<sequence length="52" mass="6102">EELRILEALTMGRPTTNRLVVRVMVSDSMENFREVMEIWAVTNGKLFPFMGW</sequence>
<comment type="caution">
    <text evidence="1">The sequence shown here is derived from an EMBL/GenBank/DDBJ whole genome shotgun (WGS) entry which is preliminary data.</text>
</comment>
<keyword evidence="2" id="KW-1185">Reference proteome</keyword>
<feature type="non-terminal residue" evidence="1">
    <location>
        <position position="52"/>
    </location>
</feature>
<evidence type="ECO:0000313" key="1">
    <source>
        <dbReference type="EMBL" id="MCD7470758.1"/>
    </source>
</evidence>
<accession>A0ABS8TIK2</accession>
<proteinExistence type="predicted"/>
<name>A0ABS8TIK2_DATST</name>
<feature type="non-terminal residue" evidence="1">
    <location>
        <position position="1"/>
    </location>
</feature>
<dbReference type="Proteomes" id="UP000823775">
    <property type="component" value="Unassembled WGS sequence"/>
</dbReference>
<protein>
    <submittedName>
        <fullName evidence="1">Uncharacterized protein</fullName>
    </submittedName>
</protein>
<evidence type="ECO:0000313" key="2">
    <source>
        <dbReference type="Proteomes" id="UP000823775"/>
    </source>
</evidence>
<organism evidence="1 2">
    <name type="scientific">Datura stramonium</name>
    <name type="common">Jimsonweed</name>
    <name type="synonym">Common thornapple</name>
    <dbReference type="NCBI Taxonomy" id="4076"/>
    <lineage>
        <taxon>Eukaryota</taxon>
        <taxon>Viridiplantae</taxon>
        <taxon>Streptophyta</taxon>
        <taxon>Embryophyta</taxon>
        <taxon>Tracheophyta</taxon>
        <taxon>Spermatophyta</taxon>
        <taxon>Magnoliopsida</taxon>
        <taxon>eudicotyledons</taxon>
        <taxon>Gunneridae</taxon>
        <taxon>Pentapetalae</taxon>
        <taxon>asterids</taxon>
        <taxon>lamiids</taxon>
        <taxon>Solanales</taxon>
        <taxon>Solanaceae</taxon>
        <taxon>Solanoideae</taxon>
        <taxon>Datureae</taxon>
        <taxon>Datura</taxon>
    </lineage>
</organism>
<reference evidence="1 2" key="1">
    <citation type="journal article" date="2021" name="BMC Genomics">
        <title>Datura genome reveals duplications of psychoactive alkaloid biosynthetic genes and high mutation rate following tissue culture.</title>
        <authorList>
            <person name="Rajewski A."/>
            <person name="Carter-House D."/>
            <person name="Stajich J."/>
            <person name="Litt A."/>
        </authorList>
    </citation>
    <scope>NUCLEOTIDE SEQUENCE [LARGE SCALE GENOMIC DNA]</scope>
    <source>
        <strain evidence="1">AR-01</strain>
    </source>
</reference>
<gene>
    <name evidence="1" type="ORF">HAX54_010864</name>
</gene>
<dbReference type="EMBL" id="JACEIK010001603">
    <property type="protein sequence ID" value="MCD7470758.1"/>
    <property type="molecule type" value="Genomic_DNA"/>
</dbReference>